<name>A0ABY8EJ67_9FIRM</name>
<feature type="transmembrane region" description="Helical" evidence="1">
    <location>
        <begin position="20"/>
        <end position="38"/>
    </location>
</feature>
<dbReference type="SUPFAM" id="SSF54523">
    <property type="entry name" value="Pili subunits"/>
    <property type="match status" value="1"/>
</dbReference>
<dbReference type="InterPro" id="IPR012902">
    <property type="entry name" value="N_methyl_site"/>
</dbReference>
<gene>
    <name evidence="2" type="ORF">P4S50_02900</name>
</gene>
<reference evidence="2 3" key="1">
    <citation type="submission" date="2023-03" db="EMBL/GenBank/DDBJ databases">
        <title>Complete genome sequence of Tepidibacter sp. SWIR-1, isolated from a deep-sea hydrothermal vent.</title>
        <authorList>
            <person name="Li X."/>
        </authorList>
    </citation>
    <scope>NUCLEOTIDE SEQUENCE [LARGE SCALE GENOMIC DNA]</scope>
    <source>
        <strain evidence="2 3">SWIR-1</strain>
    </source>
</reference>
<evidence type="ECO:0000313" key="3">
    <source>
        <dbReference type="Proteomes" id="UP001222800"/>
    </source>
</evidence>
<proteinExistence type="predicted"/>
<dbReference type="InterPro" id="IPR045584">
    <property type="entry name" value="Pilin-like"/>
</dbReference>
<keyword evidence="1" id="KW-0472">Membrane</keyword>
<dbReference type="EMBL" id="CP120733">
    <property type="protein sequence ID" value="WFD11040.1"/>
    <property type="molecule type" value="Genomic_DNA"/>
</dbReference>
<accession>A0ABY8EJ67</accession>
<dbReference type="Proteomes" id="UP001222800">
    <property type="component" value="Chromosome"/>
</dbReference>
<keyword evidence="3" id="KW-1185">Reference proteome</keyword>
<keyword evidence="1" id="KW-1133">Transmembrane helix</keyword>
<keyword evidence="1" id="KW-0812">Transmembrane</keyword>
<evidence type="ECO:0000313" key="2">
    <source>
        <dbReference type="EMBL" id="WFD11040.1"/>
    </source>
</evidence>
<organism evidence="2 3">
    <name type="scientific">Tepidibacter hydrothermalis</name>
    <dbReference type="NCBI Taxonomy" id="3036126"/>
    <lineage>
        <taxon>Bacteria</taxon>
        <taxon>Bacillati</taxon>
        <taxon>Bacillota</taxon>
        <taxon>Clostridia</taxon>
        <taxon>Peptostreptococcales</taxon>
        <taxon>Peptostreptococcaceae</taxon>
        <taxon>Tepidibacter</taxon>
    </lineage>
</organism>
<dbReference type="Pfam" id="PF07963">
    <property type="entry name" value="N_methyl"/>
    <property type="match status" value="1"/>
</dbReference>
<dbReference type="Gene3D" id="3.30.700.10">
    <property type="entry name" value="Glycoprotein, Type 4 Pilin"/>
    <property type="match status" value="1"/>
</dbReference>
<evidence type="ECO:0000256" key="1">
    <source>
        <dbReference type="SAM" id="Phobius"/>
    </source>
</evidence>
<dbReference type="PROSITE" id="PS00409">
    <property type="entry name" value="PROKAR_NTER_METHYL"/>
    <property type="match status" value="1"/>
</dbReference>
<dbReference type="RefSeq" id="WP_277733004.1">
    <property type="nucleotide sequence ID" value="NZ_CP120733.1"/>
</dbReference>
<dbReference type="NCBIfam" id="TIGR02532">
    <property type="entry name" value="IV_pilin_GFxxxE"/>
    <property type="match status" value="1"/>
</dbReference>
<sequence>MLRNIQKKLKNKKGFTLVELIIVLAILGIIAAIAVPRFTGIQADAKEKADRATASMIGKSAELYCIQKEVDDVEIKDLVDKGYLDKTPKAQSSDKDFVLDVKTGKAEVTLDGKTLYGGEETAKKEDPKE</sequence>
<protein>
    <submittedName>
        <fullName evidence="2">Prepilin-type N-terminal cleavage/methylation domain-containing protein</fullName>
    </submittedName>
</protein>